<dbReference type="EMBL" id="JAAAMV010000001">
    <property type="protein sequence ID" value="NBD23039.1"/>
    <property type="molecule type" value="Genomic_DNA"/>
</dbReference>
<dbReference type="RefSeq" id="WP_161741420.1">
    <property type="nucleotide sequence ID" value="NZ_JAAAMV010000001.1"/>
</dbReference>
<name>A0ABW9XKQ7_9BACL</name>
<reference evidence="1 2" key="1">
    <citation type="submission" date="2020-01" db="EMBL/GenBank/DDBJ databases">
        <title>Paenibacillus soybeanensis sp. nov. isolated from the nodules of soybean (Glycine max(L.) Merr).</title>
        <authorList>
            <person name="Wang H."/>
        </authorList>
    </citation>
    <scope>NUCLEOTIDE SEQUENCE [LARGE SCALE GENOMIC DNA]</scope>
    <source>
        <strain evidence="1 2">T1</strain>
    </source>
</reference>
<evidence type="ECO:0000313" key="1">
    <source>
        <dbReference type="EMBL" id="NBD23039.1"/>
    </source>
</evidence>
<dbReference type="PROSITE" id="PS51257">
    <property type="entry name" value="PROKAR_LIPOPROTEIN"/>
    <property type="match status" value="1"/>
</dbReference>
<proteinExistence type="predicted"/>
<accession>A0ABW9XKQ7</accession>
<keyword evidence="2" id="KW-1185">Reference proteome</keyword>
<sequence length="127" mass="14262">MLRNVANCLRKPTRRNVTSCLLVVVLVLLMTGCVPAPKSSIPIADIALTNNHVIVQNETGFIWYHAKLTIDDKYTYEAPMMTAGKSSVPLAKFVDDQGHGYKRDRLSIRHLTIDITDTLGTKRHLSW</sequence>
<evidence type="ECO:0000313" key="2">
    <source>
        <dbReference type="Proteomes" id="UP000665561"/>
    </source>
</evidence>
<comment type="caution">
    <text evidence="1">The sequence shown here is derived from an EMBL/GenBank/DDBJ whole genome shotgun (WGS) entry which is preliminary data.</text>
</comment>
<gene>
    <name evidence="1" type="ORF">GT019_04040</name>
</gene>
<organism evidence="1 2">
    <name type="scientific">Paenibacillus glycinis</name>
    <dbReference type="NCBI Taxonomy" id="2697035"/>
    <lineage>
        <taxon>Bacteria</taxon>
        <taxon>Bacillati</taxon>
        <taxon>Bacillota</taxon>
        <taxon>Bacilli</taxon>
        <taxon>Bacillales</taxon>
        <taxon>Paenibacillaceae</taxon>
        <taxon>Paenibacillus</taxon>
    </lineage>
</organism>
<protein>
    <submittedName>
        <fullName evidence="1">Uncharacterized protein</fullName>
    </submittedName>
</protein>
<dbReference type="Proteomes" id="UP000665561">
    <property type="component" value="Unassembled WGS sequence"/>
</dbReference>